<keyword evidence="6" id="KW-0539">Nucleus</keyword>
<keyword evidence="3" id="KW-0805">Transcription regulation</keyword>
<organism evidence="9 10">
    <name type="scientific">Aspergillus ruber (strain CBS 135680)</name>
    <dbReference type="NCBI Taxonomy" id="1388766"/>
    <lineage>
        <taxon>Eukaryota</taxon>
        <taxon>Fungi</taxon>
        <taxon>Dikarya</taxon>
        <taxon>Ascomycota</taxon>
        <taxon>Pezizomycotina</taxon>
        <taxon>Eurotiomycetes</taxon>
        <taxon>Eurotiomycetidae</taxon>
        <taxon>Eurotiales</taxon>
        <taxon>Aspergillaceae</taxon>
        <taxon>Aspergillus</taxon>
        <taxon>Aspergillus subgen. Aspergillus</taxon>
    </lineage>
</organism>
<evidence type="ECO:0000313" key="9">
    <source>
        <dbReference type="EMBL" id="EYE94442.1"/>
    </source>
</evidence>
<dbReference type="Gene3D" id="4.10.240.10">
    <property type="entry name" value="Zn(2)-C6 fungal-type DNA-binding domain"/>
    <property type="match status" value="1"/>
</dbReference>
<evidence type="ECO:0000256" key="2">
    <source>
        <dbReference type="ARBA" id="ARBA00022723"/>
    </source>
</evidence>
<gene>
    <name evidence="9" type="ORF">EURHEDRAFT_90687</name>
</gene>
<feature type="region of interest" description="Disordered" evidence="7">
    <location>
        <begin position="159"/>
        <end position="181"/>
    </location>
</feature>
<name>A0A017SBX4_ASPRC</name>
<evidence type="ECO:0000256" key="3">
    <source>
        <dbReference type="ARBA" id="ARBA00023015"/>
    </source>
</evidence>
<keyword evidence="4" id="KW-0238">DNA-binding</keyword>
<dbReference type="PANTHER" id="PTHR46910">
    <property type="entry name" value="TRANSCRIPTION FACTOR PDR1"/>
    <property type="match status" value="1"/>
</dbReference>
<dbReference type="EMBL" id="KK088426">
    <property type="protein sequence ID" value="EYE94442.1"/>
    <property type="molecule type" value="Genomic_DNA"/>
</dbReference>
<dbReference type="Pfam" id="PF00172">
    <property type="entry name" value="Zn_clus"/>
    <property type="match status" value="1"/>
</dbReference>
<proteinExistence type="predicted"/>
<keyword evidence="10" id="KW-1185">Reference proteome</keyword>
<dbReference type="GO" id="GO:0000981">
    <property type="term" value="F:DNA-binding transcription factor activity, RNA polymerase II-specific"/>
    <property type="evidence" value="ECO:0007669"/>
    <property type="project" value="InterPro"/>
</dbReference>
<evidence type="ECO:0000256" key="7">
    <source>
        <dbReference type="SAM" id="MobiDB-lite"/>
    </source>
</evidence>
<dbReference type="SMART" id="SM00066">
    <property type="entry name" value="GAL4"/>
    <property type="match status" value="1"/>
</dbReference>
<dbReference type="InterPro" id="IPR001138">
    <property type="entry name" value="Zn2Cys6_DnaBD"/>
</dbReference>
<feature type="region of interest" description="Disordered" evidence="7">
    <location>
        <begin position="195"/>
        <end position="258"/>
    </location>
</feature>
<evidence type="ECO:0000259" key="8">
    <source>
        <dbReference type="PROSITE" id="PS50048"/>
    </source>
</evidence>
<dbReference type="Proteomes" id="UP000019804">
    <property type="component" value="Unassembled WGS sequence"/>
</dbReference>
<dbReference type="GO" id="GO:0005634">
    <property type="term" value="C:nucleus"/>
    <property type="evidence" value="ECO:0007669"/>
    <property type="project" value="UniProtKB-SubCell"/>
</dbReference>
<dbReference type="RefSeq" id="XP_040638130.1">
    <property type="nucleotide sequence ID" value="XM_040787682.1"/>
</dbReference>
<dbReference type="InterPro" id="IPR036864">
    <property type="entry name" value="Zn2-C6_fun-type_DNA-bd_sf"/>
</dbReference>
<evidence type="ECO:0000313" key="10">
    <source>
        <dbReference type="Proteomes" id="UP000019804"/>
    </source>
</evidence>
<evidence type="ECO:0000256" key="5">
    <source>
        <dbReference type="ARBA" id="ARBA00023163"/>
    </source>
</evidence>
<comment type="subcellular location">
    <subcellularLocation>
        <location evidence="1">Nucleus</location>
    </subcellularLocation>
</comment>
<evidence type="ECO:0000256" key="1">
    <source>
        <dbReference type="ARBA" id="ARBA00004123"/>
    </source>
</evidence>
<keyword evidence="5" id="KW-0804">Transcription</keyword>
<dbReference type="CDD" id="cd00067">
    <property type="entry name" value="GAL4"/>
    <property type="match status" value="1"/>
</dbReference>
<dbReference type="GO" id="GO:0003677">
    <property type="term" value="F:DNA binding"/>
    <property type="evidence" value="ECO:0007669"/>
    <property type="project" value="UniProtKB-KW"/>
</dbReference>
<protein>
    <recommendedName>
        <fullName evidence="8">Zn(2)-C6 fungal-type domain-containing protein</fullName>
    </recommendedName>
</protein>
<feature type="domain" description="Zn(2)-C6 fungal-type" evidence="8">
    <location>
        <begin position="20"/>
        <end position="50"/>
    </location>
</feature>
<evidence type="ECO:0000256" key="4">
    <source>
        <dbReference type="ARBA" id="ARBA00023125"/>
    </source>
</evidence>
<dbReference type="PROSITE" id="PS50048">
    <property type="entry name" value="ZN2_CY6_FUNGAL_2"/>
    <property type="match status" value="1"/>
</dbReference>
<reference evidence="10" key="1">
    <citation type="journal article" date="2014" name="Nat. Commun.">
        <title>Genomic adaptations of the halophilic Dead Sea filamentous fungus Eurotium rubrum.</title>
        <authorList>
            <person name="Kis-Papo T."/>
            <person name="Weig A.R."/>
            <person name="Riley R."/>
            <person name="Persoh D."/>
            <person name="Salamov A."/>
            <person name="Sun H."/>
            <person name="Lipzen A."/>
            <person name="Wasser S.P."/>
            <person name="Rambold G."/>
            <person name="Grigoriev I.V."/>
            <person name="Nevo E."/>
        </authorList>
    </citation>
    <scope>NUCLEOTIDE SEQUENCE [LARGE SCALE GENOMIC DNA]</scope>
    <source>
        <strain evidence="10">CBS 135680</strain>
    </source>
</reference>
<dbReference type="PANTHER" id="PTHR46910:SF3">
    <property type="entry name" value="HALOTOLERANCE PROTEIN 9-RELATED"/>
    <property type="match status" value="1"/>
</dbReference>
<accession>A0A017SBX4</accession>
<dbReference type="InterPro" id="IPR050987">
    <property type="entry name" value="AtrR-like"/>
</dbReference>
<dbReference type="OrthoDB" id="10261408at2759"/>
<sequence>MLEISMAQSNAKKPSRITIACNACRSRKQKCSGEKPVCTQCLEHNRPCAWPEQLKRGPAKGYIEVLENRLHETETVLLKVLSQFPDAQLASALSRDQFSSANGYAPFSRLGKKGTEYWKKFPLETAENVREWQHDCSREMYGSTDERDKVQFEPSTITEISTNASQYEPNQSDSGAHGHYDDSLEFESRIAPPEASHTVHMTASPPLRLQENASTGQSRKRQRSAGTSLNESCILNSPSQPLPVEAHHTSQEPSLWTGAPPIKFQKQFLW</sequence>
<dbReference type="AlphaFoldDB" id="A0A017SBX4"/>
<evidence type="ECO:0000256" key="6">
    <source>
        <dbReference type="ARBA" id="ARBA00023242"/>
    </source>
</evidence>
<dbReference type="SUPFAM" id="SSF57701">
    <property type="entry name" value="Zn2/Cys6 DNA-binding domain"/>
    <property type="match status" value="1"/>
</dbReference>
<dbReference type="PROSITE" id="PS00463">
    <property type="entry name" value="ZN2_CY6_FUNGAL_1"/>
    <property type="match status" value="1"/>
</dbReference>
<keyword evidence="2" id="KW-0479">Metal-binding</keyword>
<dbReference type="GeneID" id="63702806"/>
<dbReference type="GO" id="GO:0008270">
    <property type="term" value="F:zinc ion binding"/>
    <property type="evidence" value="ECO:0007669"/>
    <property type="project" value="InterPro"/>
</dbReference>
<dbReference type="HOGENOM" id="CLU_071883_1_0_1"/>
<feature type="compositionally biased region" description="Polar residues" evidence="7">
    <location>
        <begin position="159"/>
        <end position="174"/>
    </location>
</feature>
<feature type="compositionally biased region" description="Polar residues" evidence="7">
    <location>
        <begin position="224"/>
        <end position="239"/>
    </location>
</feature>